<dbReference type="Pfam" id="PF02789">
    <property type="entry name" value="Peptidase_M17_N"/>
    <property type="match status" value="1"/>
</dbReference>
<evidence type="ECO:0000313" key="12">
    <source>
        <dbReference type="Proteomes" id="UP000600247"/>
    </source>
</evidence>
<evidence type="ECO:0000256" key="3">
    <source>
        <dbReference type="ARBA" id="ARBA00022670"/>
    </source>
</evidence>
<name>A0A917H2I4_9BACL</name>
<dbReference type="RefSeq" id="WP_188888693.1">
    <property type="nucleotide sequence ID" value="NZ_BMHY01000003.1"/>
</dbReference>
<dbReference type="EMBL" id="BMHY01000003">
    <property type="protein sequence ID" value="GGG64901.1"/>
    <property type="molecule type" value="Genomic_DNA"/>
</dbReference>
<feature type="domain" description="Peptidase M17 leucyl aminopeptidase N-terminal" evidence="10">
    <location>
        <begin position="35"/>
        <end position="126"/>
    </location>
</feature>
<feature type="domain" description="Cytosol aminopeptidase" evidence="9">
    <location>
        <begin position="170"/>
        <end position="474"/>
    </location>
</feature>
<dbReference type="Proteomes" id="UP000600247">
    <property type="component" value="Unassembled WGS sequence"/>
</dbReference>
<evidence type="ECO:0000313" key="11">
    <source>
        <dbReference type="EMBL" id="GGG64901.1"/>
    </source>
</evidence>
<evidence type="ECO:0000259" key="10">
    <source>
        <dbReference type="Pfam" id="PF02789"/>
    </source>
</evidence>
<comment type="caution">
    <text evidence="11">The sequence shown here is derived from an EMBL/GenBank/DDBJ whole genome shotgun (WGS) entry which is preliminary data.</text>
</comment>
<dbReference type="CDD" id="cd00433">
    <property type="entry name" value="Peptidase_M17"/>
    <property type="match status" value="1"/>
</dbReference>
<dbReference type="GO" id="GO:0005737">
    <property type="term" value="C:cytoplasm"/>
    <property type="evidence" value="ECO:0007669"/>
    <property type="project" value="InterPro"/>
</dbReference>
<dbReference type="InterPro" id="IPR000819">
    <property type="entry name" value="Peptidase_M17_C"/>
</dbReference>
<keyword evidence="4" id="KW-0378">Hydrolase</keyword>
<evidence type="ECO:0000256" key="4">
    <source>
        <dbReference type="ARBA" id="ARBA00022801"/>
    </source>
</evidence>
<dbReference type="Gene3D" id="3.40.220.10">
    <property type="entry name" value="Leucine Aminopeptidase, subunit E, domain 1"/>
    <property type="match status" value="1"/>
</dbReference>
<dbReference type="InterPro" id="IPR008283">
    <property type="entry name" value="Peptidase_M17_N"/>
</dbReference>
<dbReference type="GO" id="GO:0006508">
    <property type="term" value="P:proteolysis"/>
    <property type="evidence" value="ECO:0007669"/>
    <property type="project" value="UniProtKB-KW"/>
</dbReference>
<keyword evidence="12" id="KW-1185">Reference proteome</keyword>
<dbReference type="AlphaFoldDB" id="A0A917H2I4"/>
<dbReference type="PANTHER" id="PTHR11963">
    <property type="entry name" value="LEUCINE AMINOPEPTIDASE-RELATED"/>
    <property type="match status" value="1"/>
</dbReference>
<dbReference type="Pfam" id="PF00883">
    <property type="entry name" value="Peptidase_M17"/>
    <property type="match status" value="1"/>
</dbReference>
<sequence>MNIRIESAAGSKIQIMLAYAGQPFKYELPDNRREAGTVTWFYARTNQETDVLVLGMGLADELSLEKLRRAGGYAARALRKEGRSSGELDIAALAEASRAFKAGVSVCLQAWTEGWLLGLYRYDKYRGLTASDRTVDFYLAPGKEATADVSVAECEAAIAAARIRAEATMLTRDLVNETPDGLHPEAFVEVVQRHFADLPVKLHVYQGQELVDRQMNGLLAVGAGSVHEPALIELAYEGAPGEPMLALIGKGVTFDMGGMNVKTGRDISDARMDMGGAAAVVGAMDILARTGAAVNVTALIAVVDNLPGMEAMLPSSVIRYPNGLTVQVANTDGEGRLVIADALLHAANLGAAKVIDIATLTGNVGAALGLGIAGIWGDEEMTQGLVAVGEGNGERLWPMPLMDEYESELRSDYADLRNVGTGTLAGAITAALFIRRFVAPSMDWVHIDMAGTVQYKSDVGYSGVGATGYGARLLADYAERCFLVEHAANAASVDASADTEASQG</sequence>
<organism evidence="11 12">
    <name type="scientific">Paenibacillus radicis</name>
    <name type="common">ex Gao et al. 2016</name>
    <dbReference type="NCBI Taxonomy" id="1737354"/>
    <lineage>
        <taxon>Bacteria</taxon>
        <taxon>Bacillati</taxon>
        <taxon>Bacillota</taxon>
        <taxon>Bacilli</taxon>
        <taxon>Bacillales</taxon>
        <taxon>Paenibacillaceae</taxon>
        <taxon>Paenibacillus</taxon>
    </lineage>
</organism>
<dbReference type="GO" id="GO:0030145">
    <property type="term" value="F:manganese ion binding"/>
    <property type="evidence" value="ECO:0007669"/>
    <property type="project" value="InterPro"/>
</dbReference>
<dbReference type="InterPro" id="IPR011356">
    <property type="entry name" value="Leucine_aapep/pepB"/>
</dbReference>
<dbReference type="InterPro" id="IPR043472">
    <property type="entry name" value="Macro_dom-like"/>
</dbReference>
<dbReference type="SUPFAM" id="SSF53187">
    <property type="entry name" value="Zn-dependent exopeptidases"/>
    <property type="match status" value="1"/>
</dbReference>
<comment type="similarity">
    <text evidence="1">Belongs to the peptidase M17 family.</text>
</comment>
<evidence type="ECO:0000256" key="5">
    <source>
        <dbReference type="ARBA" id="ARBA00033172"/>
    </source>
</evidence>
<evidence type="ECO:0000256" key="1">
    <source>
        <dbReference type="ARBA" id="ARBA00009528"/>
    </source>
</evidence>
<evidence type="ECO:0000256" key="7">
    <source>
        <dbReference type="ARBA" id="ARBA00050021"/>
    </source>
</evidence>
<dbReference type="Gene3D" id="3.40.630.10">
    <property type="entry name" value="Zn peptidases"/>
    <property type="match status" value="1"/>
</dbReference>
<dbReference type="PRINTS" id="PR00481">
    <property type="entry name" value="LAMNOPPTDASE"/>
</dbReference>
<accession>A0A917H2I4</accession>
<evidence type="ECO:0000256" key="2">
    <source>
        <dbReference type="ARBA" id="ARBA00022438"/>
    </source>
</evidence>
<evidence type="ECO:0000256" key="6">
    <source>
        <dbReference type="ARBA" id="ARBA00049972"/>
    </source>
</evidence>
<reference evidence="11 12" key="1">
    <citation type="journal article" date="2014" name="Int. J. Syst. Evol. Microbiol.">
        <title>Complete genome sequence of Corynebacterium casei LMG S-19264T (=DSM 44701T), isolated from a smear-ripened cheese.</title>
        <authorList>
            <consortium name="US DOE Joint Genome Institute (JGI-PGF)"/>
            <person name="Walter F."/>
            <person name="Albersmeier A."/>
            <person name="Kalinowski J."/>
            <person name="Ruckert C."/>
        </authorList>
    </citation>
    <scope>NUCLEOTIDE SEQUENCE [LARGE SCALE GENOMIC DNA]</scope>
    <source>
        <strain evidence="11 12">CGMCC 1.15286</strain>
    </source>
</reference>
<keyword evidence="3" id="KW-0645">Protease</keyword>
<protein>
    <recommendedName>
        <fullName evidence="7">Probable cytosol aminopeptidase</fullName>
    </recommendedName>
    <alternativeName>
        <fullName evidence="8">Leucine aminopeptidase</fullName>
    </alternativeName>
    <alternativeName>
        <fullName evidence="5">Leucyl aminopeptidase</fullName>
    </alternativeName>
</protein>
<keyword evidence="2 11" id="KW-0031">Aminopeptidase</keyword>
<dbReference type="PANTHER" id="PTHR11963:SF23">
    <property type="entry name" value="CYTOSOL AMINOPEPTIDASE"/>
    <property type="match status" value="1"/>
</dbReference>
<evidence type="ECO:0000256" key="8">
    <source>
        <dbReference type="ARBA" id="ARBA00050061"/>
    </source>
</evidence>
<dbReference type="SUPFAM" id="SSF52949">
    <property type="entry name" value="Macro domain-like"/>
    <property type="match status" value="1"/>
</dbReference>
<dbReference type="GO" id="GO:0070006">
    <property type="term" value="F:metalloaminopeptidase activity"/>
    <property type="evidence" value="ECO:0007669"/>
    <property type="project" value="InterPro"/>
</dbReference>
<gene>
    <name evidence="11" type="primary">pepA</name>
    <name evidence="11" type="ORF">GCM10010918_18780</name>
</gene>
<evidence type="ECO:0000259" key="9">
    <source>
        <dbReference type="Pfam" id="PF00883"/>
    </source>
</evidence>
<proteinExistence type="inferred from homology"/>
<comment type="function">
    <text evidence="6">Presumably involved in the processing and regular turnover of intracellular proteins. Catalyzes the removal of unsubstituted N-terminal amino acids from various peptides.</text>
</comment>